<dbReference type="PANTHER" id="PTHR46969">
    <property type="entry name" value="BIFUNCTIONAL PROTEIN HLDE"/>
    <property type="match status" value="1"/>
</dbReference>
<evidence type="ECO:0000313" key="6">
    <source>
        <dbReference type="Proteomes" id="UP000297248"/>
    </source>
</evidence>
<evidence type="ECO:0000313" key="7">
    <source>
        <dbReference type="Proteomes" id="UP000583101"/>
    </source>
</evidence>
<comment type="caution">
    <text evidence="5">The sequence shown here is derived from an EMBL/GenBank/DDBJ whole genome shotgun (WGS) entry which is preliminary data.</text>
</comment>
<accession>A0A4Y8A9F1</accession>
<dbReference type="Pfam" id="PF00294">
    <property type="entry name" value="PfkB"/>
    <property type="match status" value="1"/>
</dbReference>
<dbReference type="Proteomes" id="UP000297248">
    <property type="component" value="Unassembled WGS sequence"/>
</dbReference>
<reference evidence="5 6" key="1">
    <citation type="journal article" date="2016" name="Int. J. Syst. Evol. Microbiol.">
        <title>Proposal of Mucilaginibacter phyllosphaerae sp. nov. isolated from the phyllosphere of Galium album.</title>
        <authorList>
            <person name="Aydogan E.L."/>
            <person name="Busse H.J."/>
            <person name="Moser G."/>
            <person name="Muller C."/>
            <person name="Kampfer P."/>
            <person name="Glaeser S.P."/>
        </authorList>
    </citation>
    <scope>NUCLEOTIDE SEQUENCE [LARGE SCALE GENOMIC DNA]</scope>
    <source>
        <strain evidence="5 6">PP-F2FG21</strain>
    </source>
</reference>
<dbReference type="AlphaFoldDB" id="A0A4Y8A9F1"/>
<dbReference type="CDD" id="cd01172">
    <property type="entry name" value="RfaE_like"/>
    <property type="match status" value="1"/>
</dbReference>
<dbReference type="Proteomes" id="UP000583101">
    <property type="component" value="Unassembled WGS sequence"/>
</dbReference>
<dbReference type="OrthoDB" id="9802794at2"/>
<dbReference type="EMBL" id="SNQG01000005">
    <property type="protein sequence ID" value="TEW65064.1"/>
    <property type="molecule type" value="Genomic_DNA"/>
</dbReference>
<feature type="domain" description="Carbohydrate kinase PfkB" evidence="3">
    <location>
        <begin position="18"/>
        <end position="314"/>
    </location>
</feature>
<keyword evidence="2 5" id="KW-0418">Kinase</keyword>
<dbReference type="GO" id="GO:0005829">
    <property type="term" value="C:cytosol"/>
    <property type="evidence" value="ECO:0007669"/>
    <property type="project" value="TreeGrafter"/>
</dbReference>
<dbReference type="RefSeq" id="WP_134337139.1">
    <property type="nucleotide sequence ID" value="NZ_BMCZ01000005.1"/>
</dbReference>
<dbReference type="GO" id="GO:0016773">
    <property type="term" value="F:phosphotransferase activity, alcohol group as acceptor"/>
    <property type="evidence" value="ECO:0007669"/>
    <property type="project" value="InterPro"/>
</dbReference>
<dbReference type="Gene3D" id="3.40.1190.20">
    <property type="match status" value="1"/>
</dbReference>
<dbReference type="InterPro" id="IPR011611">
    <property type="entry name" value="PfkB_dom"/>
</dbReference>
<keyword evidence="7" id="KW-1185">Reference proteome</keyword>
<evidence type="ECO:0000259" key="3">
    <source>
        <dbReference type="Pfam" id="PF00294"/>
    </source>
</evidence>
<dbReference type="InterPro" id="IPR011913">
    <property type="entry name" value="RfaE_dom_I"/>
</dbReference>
<evidence type="ECO:0000313" key="4">
    <source>
        <dbReference type="EMBL" id="MBB3969680.1"/>
    </source>
</evidence>
<dbReference type="EMBL" id="JACIEG010000004">
    <property type="protein sequence ID" value="MBB3969680.1"/>
    <property type="molecule type" value="Genomic_DNA"/>
</dbReference>
<reference evidence="4 7" key="3">
    <citation type="submission" date="2020-08" db="EMBL/GenBank/DDBJ databases">
        <title>Genomic Encyclopedia of Type Strains, Phase IV (KMG-IV): sequencing the most valuable type-strain genomes for metagenomic binning, comparative biology and taxonomic classification.</title>
        <authorList>
            <person name="Goeker M."/>
        </authorList>
    </citation>
    <scope>NUCLEOTIDE SEQUENCE [LARGE SCALE GENOMIC DNA]</scope>
    <source>
        <strain evidence="4 7">DSM 100995</strain>
    </source>
</reference>
<dbReference type="NCBIfam" id="TIGR02198">
    <property type="entry name" value="rfaE_dom_I"/>
    <property type="match status" value="1"/>
</dbReference>
<proteinExistence type="predicted"/>
<sequence>MLLEKLNYLKASATGCPILVIGDLMIDHYIVGNCTRLSPEAPVPVVNVQNESTTLGGAGNVVQNLVSLGAGVTIGGVVGNDAAAAQLLQMLSLEEVKTDCIVKDPMRLTTVKTRVLAGGHQLVRFDKEHVHPLCESVEDELMAHLIPCMQTAEIIVFSDYNKGLFSPRFTQRLILEAQRLNKPVVIDPKGNDYSKYKGAYIIKPNRQELAVAANVSSINTIESLQAAAKVIFKQTGARYLIVTLSEEGMVILTENGHTSLPVKATEVFDVTGAGDTVLATITYFLALGFTLPEACELANHAAAIVIRQIGAATTTVQEIINDIKEDDKRQLNLQFKPTQL</sequence>
<dbReference type="SUPFAM" id="SSF53613">
    <property type="entry name" value="Ribokinase-like"/>
    <property type="match status" value="1"/>
</dbReference>
<organism evidence="5 6">
    <name type="scientific">Mucilaginibacter phyllosphaerae</name>
    <dbReference type="NCBI Taxonomy" id="1812349"/>
    <lineage>
        <taxon>Bacteria</taxon>
        <taxon>Pseudomonadati</taxon>
        <taxon>Bacteroidota</taxon>
        <taxon>Sphingobacteriia</taxon>
        <taxon>Sphingobacteriales</taxon>
        <taxon>Sphingobacteriaceae</taxon>
        <taxon>Mucilaginibacter</taxon>
    </lineage>
</organism>
<name>A0A4Y8A9F1_9SPHI</name>
<gene>
    <name evidence="5" type="primary">rfaE1</name>
    <name evidence="5" type="ORF">E2R65_14200</name>
    <name evidence="4" type="ORF">GGR35_002293</name>
</gene>
<protein>
    <submittedName>
        <fullName evidence="4">D-beta-D-heptose 7-phosphate kinase/D-beta-D-heptose 1-phosphate adenosyltransferase</fullName>
        <ecNumber evidence="4">2.7.1.167</ecNumber>
        <ecNumber evidence="4">2.7.7.70</ecNumber>
    </submittedName>
    <submittedName>
        <fullName evidence="5">D-glycero-beta-D-manno-heptose-7-phosphate kinase</fullName>
    </submittedName>
</protein>
<evidence type="ECO:0000256" key="1">
    <source>
        <dbReference type="ARBA" id="ARBA00022679"/>
    </source>
</evidence>
<dbReference type="GO" id="GO:0033786">
    <property type="term" value="F:heptose-1-phosphate adenylyltransferase activity"/>
    <property type="evidence" value="ECO:0007669"/>
    <property type="project" value="TreeGrafter"/>
</dbReference>
<dbReference type="EC" id="2.7.7.70" evidence="4"/>
<keyword evidence="1 4" id="KW-0808">Transferase</keyword>
<dbReference type="PANTHER" id="PTHR46969:SF1">
    <property type="entry name" value="BIFUNCTIONAL PROTEIN HLDE"/>
    <property type="match status" value="1"/>
</dbReference>
<keyword evidence="4" id="KW-0548">Nucleotidyltransferase</keyword>
<evidence type="ECO:0000313" key="5">
    <source>
        <dbReference type="EMBL" id="TEW65064.1"/>
    </source>
</evidence>
<reference evidence="5" key="2">
    <citation type="submission" date="2019-03" db="EMBL/GenBank/DDBJ databases">
        <authorList>
            <person name="Yan Y.-Q."/>
            <person name="Du Z.-J."/>
        </authorList>
    </citation>
    <scope>NUCLEOTIDE SEQUENCE</scope>
    <source>
        <strain evidence="5">PP-F2FG21</strain>
    </source>
</reference>
<dbReference type="EC" id="2.7.1.167" evidence="4"/>
<dbReference type="GO" id="GO:0033785">
    <property type="term" value="F:heptose 7-phosphate kinase activity"/>
    <property type="evidence" value="ECO:0007669"/>
    <property type="project" value="UniProtKB-EC"/>
</dbReference>
<dbReference type="InterPro" id="IPR029056">
    <property type="entry name" value="Ribokinase-like"/>
</dbReference>
<evidence type="ECO:0000256" key="2">
    <source>
        <dbReference type="ARBA" id="ARBA00022777"/>
    </source>
</evidence>